<feature type="short sequence motif" description="Histidine triad motif" evidence="2">
    <location>
        <begin position="120"/>
        <end position="124"/>
    </location>
</feature>
<dbReference type="PROSITE" id="PS51084">
    <property type="entry name" value="HIT_2"/>
    <property type="match status" value="1"/>
</dbReference>
<dbReference type="InterPro" id="IPR011146">
    <property type="entry name" value="HIT-like"/>
</dbReference>
<feature type="compositionally biased region" description="Basic and acidic residues" evidence="3">
    <location>
        <begin position="185"/>
        <end position="197"/>
    </location>
</feature>
<comment type="caution">
    <text evidence="5">The sequence shown here is derived from an EMBL/GenBank/DDBJ whole genome shotgun (WGS) entry which is preliminary data.</text>
</comment>
<dbReference type="InterPro" id="IPR039383">
    <property type="entry name" value="FHIT"/>
</dbReference>
<keyword evidence="1" id="KW-0547">Nucleotide-binding</keyword>
<organism evidence="5 6">
    <name type="scientific">Halopenitus salinus</name>
    <dbReference type="NCBI Taxonomy" id="1198295"/>
    <lineage>
        <taxon>Archaea</taxon>
        <taxon>Methanobacteriati</taxon>
        <taxon>Methanobacteriota</taxon>
        <taxon>Stenosarchaea group</taxon>
        <taxon>Halobacteria</taxon>
        <taxon>Halobacteriales</taxon>
        <taxon>Haloferacaceae</taxon>
        <taxon>Halopenitus</taxon>
    </lineage>
</organism>
<proteinExistence type="predicted"/>
<dbReference type="SUPFAM" id="SSF54197">
    <property type="entry name" value="HIT-like"/>
    <property type="match status" value="1"/>
</dbReference>
<name>A0ABD5URL7_9EURY</name>
<dbReference type="CDD" id="cd01275">
    <property type="entry name" value="FHIT"/>
    <property type="match status" value="1"/>
</dbReference>
<evidence type="ECO:0000256" key="3">
    <source>
        <dbReference type="SAM" id="MobiDB-lite"/>
    </source>
</evidence>
<feature type="region of interest" description="Disordered" evidence="3">
    <location>
        <begin position="169"/>
        <end position="197"/>
    </location>
</feature>
<evidence type="ECO:0000256" key="1">
    <source>
        <dbReference type="ARBA" id="ARBA00022741"/>
    </source>
</evidence>
<dbReference type="Proteomes" id="UP001596296">
    <property type="component" value="Unassembled WGS sequence"/>
</dbReference>
<evidence type="ECO:0000313" key="6">
    <source>
        <dbReference type="Proteomes" id="UP001596296"/>
    </source>
</evidence>
<dbReference type="PANTHER" id="PTHR42997:SF1">
    <property type="entry name" value="AP-4-A PHOSPHORYLASE"/>
    <property type="match status" value="1"/>
</dbReference>
<reference evidence="5 6" key="1">
    <citation type="journal article" date="2019" name="Int. J. Syst. Evol. Microbiol.">
        <title>The Global Catalogue of Microorganisms (GCM) 10K type strain sequencing project: providing services to taxonomists for standard genome sequencing and annotation.</title>
        <authorList>
            <consortium name="The Broad Institute Genomics Platform"/>
            <consortium name="The Broad Institute Genome Sequencing Center for Infectious Disease"/>
            <person name="Wu L."/>
            <person name="Ma J."/>
        </authorList>
    </citation>
    <scope>NUCLEOTIDE SEQUENCE [LARGE SCALE GENOMIC DNA]</scope>
    <source>
        <strain evidence="5 6">SKJ47</strain>
    </source>
</reference>
<evidence type="ECO:0000313" key="5">
    <source>
        <dbReference type="EMBL" id="MFC6891758.1"/>
    </source>
</evidence>
<sequence length="197" mass="21759">MDRIYAPWRIEWVERDEDPVDGCPFCVLPERDDDVESWIVARGDHNFVLLNNAPYNPGHAMVIPYDHVGEWGDLDDEAMLEHGRLKAATLDAMDAAIGPDGVNTGMNLGDAAAGGSIDDHIHTHVVPRWEGDTNFMPVIGETKVIVEAIDRTYEHLHEAFSTLDIAVDAGRSGDDRDEDDADGNGDDRERAAVRLSI</sequence>
<accession>A0ABD5URL7</accession>
<dbReference type="InterPro" id="IPR052908">
    <property type="entry name" value="AP-4-A_phosphorylase"/>
</dbReference>
<evidence type="ECO:0000259" key="4">
    <source>
        <dbReference type="PROSITE" id="PS51084"/>
    </source>
</evidence>
<feature type="compositionally biased region" description="Acidic residues" evidence="3">
    <location>
        <begin position="175"/>
        <end position="184"/>
    </location>
</feature>
<dbReference type="EMBL" id="JBHSXL010000003">
    <property type="protein sequence ID" value="MFC6891758.1"/>
    <property type="molecule type" value="Genomic_DNA"/>
</dbReference>
<dbReference type="Gene3D" id="3.30.428.10">
    <property type="entry name" value="HIT-like"/>
    <property type="match status" value="1"/>
</dbReference>
<dbReference type="RefSeq" id="WP_379740605.1">
    <property type="nucleotide sequence ID" value="NZ_JBHSVN010000001.1"/>
</dbReference>
<dbReference type="GO" id="GO:0000166">
    <property type="term" value="F:nucleotide binding"/>
    <property type="evidence" value="ECO:0007669"/>
    <property type="project" value="UniProtKB-KW"/>
</dbReference>
<evidence type="ECO:0000256" key="2">
    <source>
        <dbReference type="PROSITE-ProRule" id="PRU00464"/>
    </source>
</evidence>
<dbReference type="InterPro" id="IPR036265">
    <property type="entry name" value="HIT-like_sf"/>
</dbReference>
<dbReference type="PANTHER" id="PTHR42997">
    <property type="entry name" value="HIT FAMILY HYDROLASE"/>
    <property type="match status" value="1"/>
</dbReference>
<protein>
    <submittedName>
        <fullName evidence="5">HIT family protein</fullName>
    </submittedName>
</protein>
<dbReference type="AlphaFoldDB" id="A0ABD5URL7"/>
<feature type="domain" description="HIT" evidence="4">
    <location>
        <begin position="24"/>
        <end position="135"/>
    </location>
</feature>
<keyword evidence="6" id="KW-1185">Reference proteome</keyword>
<gene>
    <name evidence="5" type="ORF">ACFQE9_03875</name>
</gene>
<dbReference type="Pfam" id="PF01230">
    <property type="entry name" value="HIT"/>
    <property type="match status" value="1"/>
</dbReference>